<dbReference type="AlphaFoldDB" id="A0A6J4LYK2"/>
<dbReference type="EMBL" id="CADCTV010000573">
    <property type="protein sequence ID" value="CAA9343372.1"/>
    <property type="molecule type" value="Genomic_DNA"/>
</dbReference>
<feature type="chain" id="PRO_5026742915" description="Peptidase metallopeptidase domain-containing protein" evidence="1">
    <location>
        <begin position="24"/>
        <end position="375"/>
    </location>
</feature>
<dbReference type="Pfam" id="PF12388">
    <property type="entry name" value="Peptidase_M57"/>
    <property type="match status" value="1"/>
</dbReference>
<dbReference type="Gene3D" id="3.40.390.10">
    <property type="entry name" value="Collagenase (Catalytic Domain)"/>
    <property type="match status" value="1"/>
</dbReference>
<organism evidence="2">
    <name type="scientific">uncultured Gemmatimonadota bacterium</name>
    <dbReference type="NCBI Taxonomy" id="203437"/>
    <lineage>
        <taxon>Bacteria</taxon>
        <taxon>Pseudomonadati</taxon>
        <taxon>Gemmatimonadota</taxon>
        <taxon>environmental samples</taxon>
    </lineage>
</organism>
<evidence type="ECO:0000256" key="1">
    <source>
        <dbReference type="SAM" id="SignalP"/>
    </source>
</evidence>
<keyword evidence="1" id="KW-0732">Signal</keyword>
<dbReference type="GO" id="GO:0008237">
    <property type="term" value="F:metallopeptidase activity"/>
    <property type="evidence" value="ECO:0007669"/>
    <property type="project" value="InterPro"/>
</dbReference>
<evidence type="ECO:0008006" key="3">
    <source>
        <dbReference type="Google" id="ProtNLM"/>
    </source>
</evidence>
<accession>A0A6J4LYK2</accession>
<sequence>MRMNHSRAALGAAALVLVGTLAACSDAPTESAPMVPEATLEQQVAAMGFRTDNIRDMGAYVVVEGDIRLSKAQLRLAQPVTSNDPRRPSFQYRTTELVGSTKVYNIVVDLSSLDSDPGWQTAAREALTHWNGINNSYVRLVEGGPADITVEDVCIDDRYAADASWPSNGNPGPTIVVNSCFRHYTSHAQKVHNMVHEFGHTLGLRHSNYVQLNESDPAGAVHVPSTPTSGNDPGSVMNGGTPLNNWAGFSAADLTAVRTLYPLPKASPSVVNWGGYPLISWGALQGASSYSLVYLVTWKYSNKGTGESFTTTDHYPLGSTSGTSWHDTTRPYTGASLCDWSYGFETSRETYHYSVTASFTNGSSTAFVNAPTGQC</sequence>
<evidence type="ECO:0000313" key="2">
    <source>
        <dbReference type="EMBL" id="CAA9343372.1"/>
    </source>
</evidence>
<dbReference type="SUPFAM" id="SSF55486">
    <property type="entry name" value="Metalloproteases ('zincins'), catalytic domain"/>
    <property type="match status" value="1"/>
</dbReference>
<dbReference type="InterPro" id="IPR024079">
    <property type="entry name" value="MetalloPept_cat_dom_sf"/>
</dbReference>
<name>A0A6J4LYK2_9BACT</name>
<protein>
    <recommendedName>
        <fullName evidence="3">Peptidase metallopeptidase domain-containing protein</fullName>
    </recommendedName>
</protein>
<proteinExistence type="predicted"/>
<reference evidence="2" key="1">
    <citation type="submission" date="2020-02" db="EMBL/GenBank/DDBJ databases">
        <authorList>
            <person name="Meier V. D."/>
        </authorList>
    </citation>
    <scope>NUCLEOTIDE SEQUENCE</scope>
    <source>
        <strain evidence="2">AVDCRST_MAG89</strain>
    </source>
</reference>
<gene>
    <name evidence="2" type="ORF">AVDCRST_MAG89-2738</name>
</gene>
<feature type="signal peptide" evidence="1">
    <location>
        <begin position="1"/>
        <end position="23"/>
    </location>
</feature>
<dbReference type="InterPro" id="IPR024653">
    <property type="entry name" value="Peptidase_M10/M27/M57"/>
</dbReference>
<dbReference type="PROSITE" id="PS51257">
    <property type="entry name" value="PROKAR_LIPOPROTEIN"/>
    <property type="match status" value="1"/>
</dbReference>